<reference evidence="2 3" key="1">
    <citation type="submission" date="2020-04" db="EMBL/GenBank/DDBJ databases">
        <authorList>
            <person name="Alioto T."/>
            <person name="Alioto T."/>
            <person name="Gomez Garrido J."/>
        </authorList>
    </citation>
    <scope>NUCLEOTIDE SEQUENCE [LARGE SCALE GENOMIC DNA]</scope>
</reference>
<evidence type="ECO:0000256" key="1">
    <source>
        <dbReference type="SAM" id="Phobius"/>
    </source>
</evidence>
<proteinExistence type="predicted"/>
<evidence type="ECO:0000313" key="3">
    <source>
        <dbReference type="Proteomes" id="UP000494165"/>
    </source>
</evidence>
<keyword evidence="3" id="KW-1185">Reference proteome</keyword>
<feature type="transmembrane region" description="Helical" evidence="1">
    <location>
        <begin position="66"/>
        <end position="90"/>
    </location>
</feature>
<comment type="caution">
    <text evidence="2">The sequence shown here is derived from an EMBL/GenBank/DDBJ whole genome shotgun (WGS) entry which is preliminary data.</text>
</comment>
<keyword evidence="1" id="KW-1133">Transmembrane helix</keyword>
<keyword evidence="1" id="KW-0472">Membrane</keyword>
<name>A0A8S1DW43_9INSE</name>
<feature type="transmembrane region" description="Helical" evidence="1">
    <location>
        <begin position="96"/>
        <end position="115"/>
    </location>
</feature>
<feature type="transmembrane region" description="Helical" evidence="1">
    <location>
        <begin position="127"/>
        <end position="149"/>
    </location>
</feature>
<dbReference type="AlphaFoldDB" id="A0A8S1DW43"/>
<evidence type="ECO:0000313" key="2">
    <source>
        <dbReference type="EMBL" id="CAB3384255.1"/>
    </source>
</evidence>
<dbReference type="Proteomes" id="UP000494165">
    <property type="component" value="Unassembled WGS sequence"/>
</dbReference>
<organism evidence="2 3">
    <name type="scientific">Cloeon dipterum</name>
    <dbReference type="NCBI Taxonomy" id="197152"/>
    <lineage>
        <taxon>Eukaryota</taxon>
        <taxon>Metazoa</taxon>
        <taxon>Ecdysozoa</taxon>
        <taxon>Arthropoda</taxon>
        <taxon>Hexapoda</taxon>
        <taxon>Insecta</taxon>
        <taxon>Pterygota</taxon>
        <taxon>Palaeoptera</taxon>
        <taxon>Ephemeroptera</taxon>
        <taxon>Pisciforma</taxon>
        <taxon>Baetidae</taxon>
        <taxon>Cloeon</taxon>
    </lineage>
</organism>
<dbReference type="EMBL" id="CADEPI010000343">
    <property type="protein sequence ID" value="CAB3384255.1"/>
    <property type="molecule type" value="Genomic_DNA"/>
</dbReference>
<gene>
    <name evidence="2" type="ORF">CLODIP_2_CD03177</name>
</gene>
<sequence>MEQPRTNAAACIIPMESEVIPNSPESKPIPDSTEFATKLPLKFDPLVVVNNTQRAAFERELMFKKIYVFIFVLITCSFYHVIGLLVTYTIFSWSHLTISASFLGVTISQLYLWPFVMSNLSEEDLTLIFNCILKSGLLGLLCALMWRIYKTILCAPNAIQQQNNPIN</sequence>
<keyword evidence="1" id="KW-0812">Transmembrane</keyword>
<protein>
    <submittedName>
        <fullName evidence="2">Uncharacterized protein</fullName>
    </submittedName>
</protein>
<accession>A0A8S1DW43</accession>